<protein>
    <submittedName>
        <fullName evidence="1 2">Uncharacterized protein</fullName>
    </submittedName>
</protein>
<dbReference type="EMBL" id="CM001219">
    <property type="protein sequence ID" value="AES68693.1"/>
    <property type="molecule type" value="Genomic_DNA"/>
</dbReference>
<keyword evidence="3" id="KW-1185">Reference proteome</keyword>
<evidence type="ECO:0000313" key="2">
    <source>
        <dbReference type="EnsemblPlants" id="AES68693"/>
    </source>
</evidence>
<evidence type="ECO:0000313" key="1">
    <source>
        <dbReference type="EMBL" id="AES68693.1"/>
    </source>
</evidence>
<dbReference type="PaxDb" id="3880-AES68693"/>
<proteinExistence type="predicted"/>
<reference evidence="1 3" key="2">
    <citation type="journal article" date="2014" name="BMC Genomics">
        <title>An improved genome release (version Mt4.0) for the model legume Medicago truncatula.</title>
        <authorList>
            <person name="Tang H."/>
            <person name="Krishnakumar V."/>
            <person name="Bidwell S."/>
            <person name="Rosen B."/>
            <person name="Chan A."/>
            <person name="Zhou S."/>
            <person name="Gentzbittel L."/>
            <person name="Childs K.L."/>
            <person name="Yandell M."/>
            <person name="Gundlach H."/>
            <person name="Mayer K.F."/>
            <person name="Schwartz D.C."/>
            <person name="Town C.D."/>
        </authorList>
    </citation>
    <scope>GENOME REANNOTATION</scope>
    <source>
        <strain evidence="2 3">cv. Jemalong A17</strain>
    </source>
</reference>
<dbReference type="HOGENOM" id="CLU_2982044_0_0_1"/>
<name>G7IYN1_MEDTR</name>
<accession>G7IYN1</accession>
<dbReference type="Proteomes" id="UP000002051">
    <property type="component" value="Chromosome 3"/>
</dbReference>
<dbReference type="AlphaFoldDB" id="G7IYN1"/>
<gene>
    <name evidence="1" type="ordered locus">MTR_3g013750</name>
</gene>
<dbReference type="EnsemblPlants" id="AES68693">
    <property type="protein sequence ID" value="AES68693"/>
    <property type="gene ID" value="MTR_3g013750"/>
</dbReference>
<organism evidence="1 3">
    <name type="scientific">Medicago truncatula</name>
    <name type="common">Barrel medic</name>
    <name type="synonym">Medicago tribuloides</name>
    <dbReference type="NCBI Taxonomy" id="3880"/>
    <lineage>
        <taxon>Eukaryota</taxon>
        <taxon>Viridiplantae</taxon>
        <taxon>Streptophyta</taxon>
        <taxon>Embryophyta</taxon>
        <taxon>Tracheophyta</taxon>
        <taxon>Spermatophyta</taxon>
        <taxon>Magnoliopsida</taxon>
        <taxon>eudicotyledons</taxon>
        <taxon>Gunneridae</taxon>
        <taxon>Pentapetalae</taxon>
        <taxon>rosids</taxon>
        <taxon>fabids</taxon>
        <taxon>Fabales</taxon>
        <taxon>Fabaceae</taxon>
        <taxon>Papilionoideae</taxon>
        <taxon>50 kb inversion clade</taxon>
        <taxon>NPAAA clade</taxon>
        <taxon>Hologalegina</taxon>
        <taxon>IRL clade</taxon>
        <taxon>Trifolieae</taxon>
        <taxon>Medicago</taxon>
    </lineage>
</organism>
<reference evidence="2" key="3">
    <citation type="submission" date="2015-04" db="UniProtKB">
        <authorList>
            <consortium name="EnsemblPlants"/>
        </authorList>
    </citation>
    <scope>IDENTIFICATION</scope>
    <source>
        <strain evidence="2">cv. Jemalong A17</strain>
    </source>
</reference>
<sequence length="58" mass="6696">MFLRSSDSFICALSFREIEKRGKLKIFFGGKTIYDERTSNNNVHSTIQINLNVVRENG</sequence>
<reference evidence="1 3" key="1">
    <citation type="journal article" date="2011" name="Nature">
        <title>The Medicago genome provides insight into the evolution of rhizobial symbioses.</title>
        <authorList>
            <person name="Young N.D."/>
            <person name="Debelle F."/>
            <person name="Oldroyd G.E."/>
            <person name="Geurts R."/>
            <person name="Cannon S.B."/>
            <person name="Udvardi M.K."/>
            <person name="Benedito V.A."/>
            <person name="Mayer K.F."/>
            <person name="Gouzy J."/>
            <person name="Schoof H."/>
            <person name="Van de Peer Y."/>
            <person name="Proost S."/>
            <person name="Cook D.R."/>
            <person name="Meyers B.C."/>
            <person name="Spannagl M."/>
            <person name="Cheung F."/>
            <person name="De Mita S."/>
            <person name="Krishnakumar V."/>
            <person name="Gundlach H."/>
            <person name="Zhou S."/>
            <person name="Mudge J."/>
            <person name="Bharti A.K."/>
            <person name="Murray J.D."/>
            <person name="Naoumkina M.A."/>
            <person name="Rosen B."/>
            <person name="Silverstein K.A."/>
            <person name="Tang H."/>
            <person name="Rombauts S."/>
            <person name="Zhao P.X."/>
            <person name="Zhou P."/>
            <person name="Barbe V."/>
            <person name="Bardou P."/>
            <person name="Bechner M."/>
            <person name="Bellec A."/>
            <person name="Berger A."/>
            <person name="Berges H."/>
            <person name="Bidwell S."/>
            <person name="Bisseling T."/>
            <person name="Choisne N."/>
            <person name="Couloux A."/>
            <person name="Denny R."/>
            <person name="Deshpande S."/>
            <person name="Dai X."/>
            <person name="Doyle J.J."/>
            <person name="Dudez A.M."/>
            <person name="Farmer A.D."/>
            <person name="Fouteau S."/>
            <person name="Franken C."/>
            <person name="Gibelin C."/>
            <person name="Gish J."/>
            <person name="Goldstein S."/>
            <person name="Gonzalez A.J."/>
            <person name="Green P.J."/>
            <person name="Hallab A."/>
            <person name="Hartog M."/>
            <person name="Hua A."/>
            <person name="Humphray S.J."/>
            <person name="Jeong D.H."/>
            <person name="Jing Y."/>
            <person name="Jocker A."/>
            <person name="Kenton S.M."/>
            <person name="Kim D.J."/>
            <person name="Klee K."/>
            <person name="Lai H."/>
            <person name="Lang C."/>
            <person name="Lin S."/>
            <person name="Macmil S.L."/>
            <person name="Magdelenat G."/>
            <person name="Matthews L."/>
            <person name="McCorrison J."/>
            <person name="Monaghan E.L."/>
            <person name="Mun J.H."/>
            <person name="Najar F.Z."/>
            <person name="Nicholson C."/>
            <person name="Noirot C."/>
            <person name="O'Bleness M."/>
            <person name="Paule C.R."/>
            <person name="Poulain J."/>
            <person name="Prion F."/>
            <person name="Qin B."/>
            <person name="Qu C."/>
            <person name="Retzel E.F."/>
            <person name="Riddle C."/>
            <person name="Sallet E."/>
            <person name="Samain S."/>
            <person name="Samson N."/>
            <person name="Sanders I."/>
            <person name="Saurat O."/>
            <person name="Scarpelli C."/>
            <person name="Schiex T."/>
            <person name="Segurens B."/>
            <person name="Severin A.J."/>
            <person name="Sherrier D.J."/>
            <person name="Shi R."/>
            <person name="Sims S."/>
            <person name="Singer S.R."/>
            <person name="Sinharoy S."/>
            <person name="Sterck L."/>
            <person name="Viollet A."/>
            <person name="Wang B.B."/>
            <person name="Wang K."/>
            <person name="Wang M."/>
            <person name="Wang X."/>
            <person name="Warfsmann J."/>
            <person name="Weissenbach J."/>
            <person name="White D.D."/>
            <person name="White J.D."/>
            <person name="Wiley G.B."/>
            <person name="Wincker P."/>
            <person name="Xing Y."/>
            <person name="Yang L."/>
            <person name="Yao Z."/>
            <person name="Ying F."/>
            <person name="Zhai J."/>
            <person name="Zhou L."/>
            <person name="Zuber A."/>
            <person name="Denarie J."/>
            <person name="Dixon R.A."/>
            <person name="May G.D."/>
            <person name="Schwartz D.C."/>
            <person name="Rogers J."/>
            <person name="Quetier F."/>
            <person name="Town C.D."/>
            <person name="Roe B.A."/>
        </authorList>
    </citation>
    <scope>NUCLEOTIDE SEQUENCE [LARGE SCALE GENOMIC DNA]</scope>
    <source>
        <strain evidence="1">A17</strain>
        <strain evidence="2 3">cv. Jemalong A17</strain>
    </source>
</reference>
<evidence type="ECO:0000313" key="3">
    <source>
        <dbReference type="Proteomes" id="UP000002051"/>
    </source>
</evidence>